<comment type="caution">
    <text evidence="4">The sequence shown here is derived from an EMBL/GenBank/DDBJ whole genome shotgun (WGS) entry which is preliminary data.</text>
</comment>
<protein>
    <recommendedName>
        <fullName evidence="6">Pentatricopeptide repeat-containing protein</fullName>
    </recommendedName>
</protein>
<dbReference type="AlphaFoldDB" id="A0A835RIB0"/>
<dbReference type="GO" id="GO:0009507">
    <property type="term" value="C:chloroplast"/>
    <property type="evidence" value="ECO:0007669"/>
    <property type="project" value="TreeGrafter"/>
</dbReference>
<evidence type="ECO:0000256" key="1">
    <source>
        <dbReference type="ARBA" id="ARBA00007626"/>
    </source>
</evidence>
<dbReference type="EMBL" id="JADCNM010000004">
    <property type="protein sequence ID" value="KAG0486843.1"/>
    <property type="molecule type" value="Genomic_DNA"/>
</dbReference>
<organism evidence="4 5">
    <name type="scientific">Vanilla planifolia</name>
    <name type="common">Vanilla</name>
    <dbReference type="NCBI Taxonomy" id="51239"/>
    <lineage>
        <taxon>Eukaryota</taxon>
        <taxon>Viridiplantae</taxon>
        <taxon>Streptophyta</taxon>
        <taxon>Embryophyta</taxon>
        <taxon>Tracheophyta</taxon>
        <taxon>Spermatophyta</taxon>
        <taxon>Magnoliopsida</taxon>
        <taxon>Liliopsida</taxon>
        <taxon>Asparagales</taxon>
        <taxon>Orchidaceae</taxon>
        <taxon>Vanilloideae</taxon>
        <taxon>Vanilleae</taxon>
        <taxon>Vanilla</taxon>
    </lineage>
</organism>
<accession>A0A835RIB0</accession>
<name>A0A835RIB0_VANPL</name>
<comment type="similarity">
    <text evidence="1">Belongs to the PPR family. P subfamily.</text>
</comment>
<dbReference type="PANTHER" id="PTHR47936">
    <property type="entry name" value="PPR_LONG DOMAIN-CONTAINING PROTEIN"/>
    <property type="match status" value="1"/>
</dbReference>
<dbReference type="GO" id="GO:0010019">
    <property type="term" value="P:chloroplast-nucleus signaling pathway"/>
    <property type="evidence" value="ECO:0007669"/>
    <property type="project" value="TreeGrafter"/>
</dbReference>
<dbReference type="GO" id="GO:0031930">
    <property type="term" value="P:mitochondria-nucleus signaling pathway"/>
    <property type="evidence" value="ECO:0007669"/>
    <property type="project" value="TreeGrafter"/>
</dbReference>
<dbReference type="Pfam" id="PF13041">
    <property type="entry name" value="PPR_2"/>
    <property type="match status" value="2"/>
</dbReference>
<sequence>MAQNGRFASSMKLFSKMKDDGLSPDVVTYSALLSGCCKEEDGYSKAVHSLLNAYSANGDYRKLKNWSADMKSTGIEPNKVVLTTLLKVYARGGLFEKSHNLLTELQALGYAKDEMPYCLLMDNLAKAGKIEEAREVFEKLKENKVKSDGYAYSIMISAFCRASYAPGINAVCEIM</sequence>
<evidence type="ECO:0000256" key="3">
    <source>
        <dbReference type="PROSITE-ProRule" id="PRU00708"/>
    </source>
</evidence>
<dbReference type="PANTHER" id="PTHR47936:SF1">
    <property type="entry name" value="PENTATRICOPEPTIDE REPEAT-CONTAINING PROTEIN GUN1, CHLOROPLASTIC"/>
    <property type="match status" value="1"/>
</dbReference>
<evidence type="ECO:0000256" key="2">
    <source>
        <dbReference type="ARBA" id="ARBA00022737"/>
    </source>
</evidence>
<evidence type="ECO:0008006" key="6">
    <source>
        <dbReference type="Google" id="ProtNLM"/>
    </source>
</evidence>
<dbReference type="Proteomes" id="UP000639772">
    <property type="component" value="Unassembled WGS sequence"/>
</dbReference>
<evidence type="ECO:0000313" key="5">
    <source>
        <dbReference type="Proteomes" id="UP000639772"/>
    </source>
</evidence>
<dbReference type="OrthoDB" id="185373at2759"/>
<dbReference type="InterPro" id="IPR002885">
    <property type="entry name" value="PPR_rpt"/>
</dbReference>
<dbReference type="InterPro" id="IPR011990">
    <property type="entry name" value="TPR-like_helical_dom_sf"/>
</dbReference>
<evidence type="ECO:0000313" key="4">
    <source>
        <dbReference type="EMBL" id="KAG0486843.1"/>
    </source>
</evidence>
<dbReference type="Gene3D" id="1.25.40.10">
    <property type="entry name" value="Tetratricopeptide repeat domain"/>
    <property type="match status" value="2"/>
</dbReference>
<dbReference type="NCBIfam" id="TIGR00756">
    <property type="entry name" value="PPR"/>
    <property type="match status" value="3"/>
</dbReference>
<gene>
    <name evidence="4" type="ORF">HPP92_008938</name>
</gene>
<feature type="repeat" description="PPR" evidence="3">
    <location>
        <begin position="113"/>
        <end position="147"/>
    </location>
</feature>
<keyword evidence="2" id="KW-0677">Repeat</keyword>
<proteinExistence type="inferred from homology"/>
<dbReference type="Pfam" id="PF13812">
    <property type="entry name" value="PPR_3"/>
    <property type="match status" value="1"/>
</dbReference>
<dbReference type="PROSITE" id="PS51375">
    <property type="entry name" value="PPR"/>
    <property type="match status" value="1"/>
</dbReference>
<reference evidence="4 5" key="1">
    <citation type="journal article" date="2020" name="Nat. Food">
        <title>A phased Vanilla planifolia genome enables genetic improvement of flavour and production.</title>
        <authorList>
            <person name="Hasing T."/>
            <person name="Tang H."/>
            <person name="Brym M."/>
            <person name="Khazi F."/>
            <person name="Huang T."/>
            <person name="Chambers A.H."/>
        </authorList>
    </citation>
    <scope>NUCLEOTIDE SEQUENCE [LARGE SCALE GENOMIC DNA]</scope>
    <source>
        <tissue evidence="4">Leaf</tissue>
    </source>
</reference>